<proteinExistence type="predicted"/>
<accession>A0A6F8ZD45</accession>
<evidence type="ECO:0000256" key="1">
    <source>
        <dbReference type="SAM" id="MobiDB-lite"/>
    </source>
</evidence>
<reference evidence="2 3" key="1">
    <citation type="submission" date="2020-02" db="EMBL/GenBank/DDBJ databases">
        <authorList>
            <person name="Hogendoorn C."/>
        </authorList>
    </citation>
    <scope>NUCLEOTIDE SEQUENCE [LARGE SCALE GENOMIC DNA]</scope>
    <source>
        <strain evidence="2">R501</strain>
    </source>
</reference>
<dbReference type="Proteomes" id="UP000503399">
    <property type="component" value="Chromosome"/>
</dbReference>
<dbReference type="AlphaFoldDB" id="A0A6F8ZD45"/>
<feature type="region of interest" description="Disordered" evidence="1">
    <location>
        <begin position="42"/>
        <end position="63"/>
    </location>
</feature>
<sequence>MITGVIRVKVSSHQNSLRAVYEVALGHNSPAITKGIISPCPALRPSRGPRRSGTDRAGCSGGVSACCLTGMPTPSGRRSRNRLS</sequence>
<evidence type="ECO:0000313" key="2">
    <source>
        <dbReference type="EMBL" id="CAB1127529.1"/>
    </source>
</evidence>
<dbReference type="KEGG" id="hfv:R50_0023"/>
<evidence type="ECO:0000313" key="3">
    <source>
        <dbReference type="Proteomes" id="UP000503399"/>
    </source>
</evidence>
<keyword evidence="3" id="KW-1185">Reference proteome</keyword>
<gene>
    <name evidence="2" type="ORF">R50_0023</name>
</gene>
<name>A0A6F8ZD45_9FIRM</name>
<dbReference type="EMBL" id="LR778114">
    <property type="protein sequence ID" value="CAB1127529.1"/>
    <property type="molecule type" value="Genomic_DNA"/>
</dbReference>
<protein>
    <submittedName>
        <fullName evidence="2">Uncharacterized protein</fullName>
    </submittedName>
</protein>
<organism evidence="2 3">
    <name type="scientific">Candidatus Hydrogenisulfobacillus filiaventi</name>
    <dbReference type="NCBI Taxonomy" id="2707344"/>
    <lineage>
        <taxon>Bacteria</taxon>
        <taxon>Bacillati</taxon>
        <taxon>Bacillota</taxon>
        <taxon>Clostridia</taxon>
        <taxon>Eubacteriales</taxon>
        <taxon>Clostridiales Family XVII. Incertae Sedis</taxon>
        <taxon>Candidatus Hydrogenisulfobacillus</taxon>
    </lineage>
</organism>